<name>A0A0J6CRT5_9BACL</name>
<dbReference type="GO" id="GO:0047091">
    <property type="term" value="F:L-lysine 6-monooxygenase (NADPH) activity"/>
    <property type="evidence" value="ECO:0007669"/>
    <property type="project" value="UniProtKB-EC"/>
</dbReference>
<dbReference type="Pfam" id="PF13434">
    <property type="entry name" value="Lys_Orn_oxgnase"/>
    <property type="match status" value="1"/>
</dbReference>
<dbReference type="PATRIC" id="fig|157733.3.peg.1954"/>
<evidence type="ECO:0000256" key="9">
    <source>
        <dbReference type="ARBA" id="ARBA00023002"/>
    </source>
</evidence>
<evidence type="ECO:0000256" key="10">
    <source>
        <dbReference type="ARBA" id="ARBA00029939"/>
    </source>
</evidence>
<dbReference type="InterPro" id="IPR025700">
    <property type="entry name" value="Lys/Orn_oxygenase"/>
</dbReference>
<protein>
    <recommendedName>
        <fullName evidence="5">L-lysine N6-monooxygenase MbtG</fullName>
        <ecNumber evidence="4">1.14.13.59</ecNumber>
    </recommendedName>
    <alternativeName>
        <fullName evidence="13">Lysine 6-N-hydroxylase</fullName>
    </alternativeName>
    <alternativeName>
        <fullName evidence="12">Lysine N6-hydroxylase</fullName>
    </alternativeName>
    <alternativeName>
        <fullName evidence="10">Lysine-N-oxygenase</fullName>
    </alternativeName>
    <alternativeName>
        <fullName evidence="11">Mycobactin synthase protein G</fullName>
    </alternativeName>
</protein>
<dbReference type="PANTHER" id="PTHR42802">
    <property type="entry name" value="MONOOXYGENASE"/>
    <property type="match status" value="1"/>
</dbReference>
<keyword evidence="15" id="KW-0503">Monooxygenase</keyword>
<organism evidence="15 16">
    <name type="scientific">Guptibacillus hwajinpoensis</name>
    <dbReference type="NCBI Taxonomy" id="208199"/>
    <lineage>
        <taxon>Bacteria</taxon>
        <taxon>Bacillati</taxon>
        <taxon>Bacillota</taxon>
        <taxon>Bacilli</taxon>
        <taxon>Bacillales</taxon>
        <taxon>Guptibacillaceae</taxon>
        <taxon>Guptibacillus</taxon>
    </lineage>
</organism>
<dbReference type="EC" id="1.14.13.59" evidence="4"/>
<dbReference type="Proteomes" id="UP000035996">
    <property type="component" value="Unassembled WGS sequence"/>
</dbReference>
<evidence type="ECO:0000256" key="2">
    <source>
        <dbReference type="ARBA" id="ARBA00004924"/>
    </source>
</evidence>
<evidence type="ECO:0000256" key="6">
    <source>
        <dbReference type="ARBA" id="ARBA00022630"/>
    </source>
</evidence>
<comment type="catalytic activity">
    <reaction evidence="14">
        <text>L-lysine + NADPH + O2 = N(6)-hydroxy-L-lysine + NADP(+) + H2O</text>
        <dbReference type="Rhea" id="RHEA:23228"/>
        <dbReference type="ChEBI" id="CHEBI:15377"/>
        <dbReference type="ChEBI" id="CHEBI:15379"/>
        <dbReference type="ChEBI" id="CHEBI:32551"/>
        <dbReference type="ChEBI" id="CHEBI:57783"/>
        <dbReference type="ChEBI" id="CHEBI:57820"/>
        <dbReference type="ChEBI" id="CHEBI:58349"/>
        <dbReference type="EC" id="1.14.13.59"/>
    </reaction>
</comment>
<keyword evidence="8" id="KW-0521">NADP</keyword>
<dbReference type="STRING" id="157733.AB986_20730"/>
<evidence type="ECO:0000256" key="3">
    <source>
        <dbReference type="ARBA" id="ARBA00007588"/>
    </source>
</evidence>
<dbReference type="OrthoDB" id="7527071at2"/>
<evidence type="ECO:0000313" key="15">
    <source>
        <dbReference type="EMBL" id="KMM35878.1"/>
    </source>
</evidence>
<evidence type="ECO:0000313" key="16">
    <source>
        <dbReference type="Proteomes" id="UP000035996"/>
    </source>
</evidence>
<reference evidence="15" key="1">
    <citation type="submission" date="2015-06" db="EMBL/GenBank/DDBJ databases">
        <authorList>
            <person name="Liu B."/>
            <person name="Wang J."/>
            <person name="Zhu Y."/>
            <person name="Liu G."/>
            <person name="Chen Q."/>
            <person name="Zheng C."/>
            <person name="Che J."/>
            <person name="Ge C."/>
            <person name="Shi H."/>
            <person name="Pan Z."/>
            <person name="Liu X."/>
        </authorList>
    </citation>
    <scope>NUCLEOTIDE SEQUENCE [LARGE SCALE GENOMIC DNA]</scope>
    <source>
        <strain evidence="15">DSM 16346</strain>
    </source>
</reference>
<evidence type="ECO:0000256" key="12">
    <source>
        <dbReference type="ARBA" id="ARBA00032493"/>
    </source>
</evidence>
<keyword evidence="9" id="KW-0560">Oxidoreductase</keyword>
<evidence type="ECO:0000256" key="1">
    <source>
        <dbReference type="ARBA" id="ARBA00001974"/>
    </source>
</evidence>
<dbReference type="AlphaFoldDB" id="A0A0J6CRT5"/>
<comment type="pathway">
    <text evidence="2">Siderophore biosynthesis.</text>
</comment>
<dbReference type="EMBL" id="LELK01000015">
    <property type="protein sequence ID" value="KMM35878.1"/>
    <property type="molecule type" value="Genomic_DNA"/>
</dbReference>
<accession>A0A0J6CRT5</accession>
<evidence type="ECO:0000256" key="11">
    <source>
        <dbReference type="ARBA" id="ARBA00031158"/>
    </source>
</evidence>
<keyword evidence="6" id="KW-0285">Flavoprotein</keyword>
<sequence>MEWRTKDVNTLKYDKLYDLVGIGIGPFNLGMAALADQTEVDAIYFDQKEEFSWHPGMLIDGADLQVPFLADLVTIADPKSPYTFLNYLHEHNRLYQFYFFNKLDIPRKEYNAYTRWVASKLSNCHFGKKVIDVIYQDEGSYYEVSIEDMQSSETQVIKSKHVVLGTGSVPNIPEGFEGYPNEDVLHTNHYLYREKELKKAASVTVVGSGQSAAEVFYDFLNDQDRYGYSLQWLTRSTGFFQLEQAKLGQEVFSPDYVSYFNNLPYEERMNALETLGTLRKGVDPSTLKNIYHLLYHRSTEEQPDVTIQPLTEVNGIEKKGKSYVLDCRQWQEDHAFTVDTDKVVLATGYKPHFPEWFNRIGDEIEWEDEKHFKVEMDQQLVFKDGRDNHVFTLTNLDHSHGTGATNLALSVERNKRVLNRVAGKELFSINTNTVFQQFSSKGM</sequence>
<evidence type="ECO:0000256" key="8">
    <source>
        <dbReference type="ARBA" id="ARBA00022857"/>
    </source>
</evidence>
<dbReference type="SUPFAM" id="SSF51905">
    <property type="entry name" value="FAD/NAD(P)-binding domain"/>
    <property type="match status" value="2"/>
</dbReference>
<comment type="caution">
    <text evidence="15">The sequence shown here is derived from an EMBL/GenBank/DDBJ whole genome shotgun (WGS) entry which is preliminary data.</text>
</comment>
<keyword evidence="7" id="KW-0274">FAD</keyword>
<comment type="similarity">
    <text evidence="3">Belongs to the lysine N(6)-hydroxylase/L-ornithine N(5)-oxygenase family.</text>
</comment>
<keyword evidence="16" id="KW-1185">Reference proteome</keyword>
<proteinExistence type="inferred from homology"/>
<evidence type="ECO:0000256" key="14">
    <source>
        <dbReference type="ARBA" id="ARBA00048407"/>
    </source>
</evidence>
<dbReference type="Gene3D" id="3.50.50.60">
    <property type="entry name" value="FAD/NAD(P)-binding domain"/>
    <property type="match status" value="1"/>
</dbReference>
<gene>
    <name evidence="15" type="ORF">AB986_20730</name>
</gene>
<evidence type="ECO:0000256" key="5">
    <source>
        <dbReference type="ARBA" id="ARBA00016406"/>
    </source>
</evidence>
<dbReference type="PANTHER" id="PTHR42802:SF1">
    <property type="entry name" value="L-ORNITHINE N(5)-MONOOXYGENASE"/>
    <property type="match status" value="1"/>
</dbReference>
<comment type="cofactor">
    <cofactor evidence="1">
        <name>FAD</name>
        <dbReference type="ChEBI" id="CHEBI:57692"/>
    </cofactor>
</comment>
<evidence type="ECO:0000256" key="7">
    <source>
        <dbReference type="ARBA" id="ARBA00022827"/>
    </source>
</evidence>
<evidence type="ECO:0000256" key="13">
    <source>
        <dbReference type="ARBA" id="ARBA00032738"/>
    </source>
</evidence>
<evidence type="ECO:0000256" key="4">
    <source>
        <dbReference type="ARBA" id="ARBA00013076"/>
    </source>
</evidence>
<dbReference type="InterPro" id="IPR036188">
    <property type="entry name" value="FAD/NAD-bd_sf"/>
</dbReference>